<evidence type="ECO:0000313" key="9">
    <source>
        <dbReference type="EMBL" id="CAF3692713.1"/>
    </source>
</evidence>
<evidence type="ECO:0000313" key="7">
    <source>
        <dbReference type="EMBL" id="CAF0911742.1"/>
    </source>
</evidence>
<dbReference type="GO" id="GO:0005737">
    <property type="term" value="C:cytoplasm"/>
    <property type="evidence" value="ECO:0007669"/>
    <property type="project" value="TreeGrafter"/>
</dbReference>
<dbReference type="Proteomes" id="UP000663829">
    <property type="component" value="Unassembled WGS sequence"/>
</dbReference>
<gene>
    <name evidence="7" type="ORF">GPM918_LOCUS9184</name>
    <name evidence="8" type="ORF">OVA965_LOCUS11635</name>
    <name evidence="9" type="ORF">SRO942_LOCUS9185</name>
    <name evidence="10" type="ORF">TMI583_LOCUS11639</name>
</gene>
<dbReference type="Gene3D" id="3.10.580.10">
    <property type="entry name" value="CBS-domain"/>
    <property type="match status" value="1"/>
</dbReference>
<dbReference type="GO" id="GO:0019887">
    <property type="term" value="F:protein kinase regulator activity"/>
    <property type="evidence" value="ECO:0007669"/>
    <property type="project" value="TreeGrafter"/>
</dbReference>
<dbReference type="AlphaFoldDB" id="A0A814A9N2"/>
<dbReference type="PROSITE" id="PS51371">
    <property type="entry name" value="CBS"/>
    <property type="match status" value="1"/>
</dbReference>
<evidence type="ECO:0000313" key="11">
    <source>
        <dbReference type="Proteomes" id="UP000663829"/>
    </source>
</evidence>
<feature type="domain" description="CBS" evidence="6">
    <location>
        <begin position="55"/>
        <end position="113"/>
    </location>
</feature>
<dbReference type="InterPro" id="IPR050511">
    <property type="entry name" value="AMPK_gamma/SDS23_families"/>
</dbReference>
<dbReference type="Proteomes" id="UP000681722">
    <property type="component" value="Unassembled WGS sequence"/>
</dbReference>
<dbReference type="EMBL" id="CAJOBC010001678">
    <property type="protein sequence ID" value="CAF3692713.1"/>
    <property type="molecule type" value="Genomic_DNA"/>
</dbReference>
<name>A0A814A9N2_9BILA</name>
<evidence type="ECO:0000256" key="3">
    <source>
        <dbReference type="ARBA" id="ARBA00023122"/>
    </source>
</evidence>
<dbReference type="Proteomes" id="UP000682733">
    <property type="component" value="Unassembled WGS sequence"/>
</dbReference>
<dbReference type="InterPro" id="IPR000644">
    <property type="entry name" value="CBS_dom"/>
</dbReference>
<keyword evidence="11" id="KW-1185">Reference proteome</keyword>
<evidence type="ECO:0000256" key="2">
    <source>
        <dbReference type="ARBA" id="ARBA00022737"/>
    </source>
</evidence>
<keyword evidence="3 5" id="KW-0129">CBS domain</keyword>
<dbReference type="GO" id="GO:0005634">
    <property type="term" value="C:nucleus"/>
    <property type="evidence" value="ECO:0007669"/>
    <property type="project" value="TreeGrafter"/>
</dbReference>
<comment type="subunit">
    <text evidence="4">AMPK is a heterotrimer of an alpha catalytic subunit (PRKAA1 or PRKAA2), a beta (PRKAB1 or PRKAB2) and a gamma non-catalytic subunits (PRKAG1, PRKAG2 or PRKAG3). Interacts with FNIP1 and FNIP2.</text>
</comment>
<keyword evidence="2" id="KW-0677">Repeat</keyword>
<dbReference type="OrthoDB" id="449052at2759"/>
<comment type="caution">
    <text evidence="7">The sequence shown here is derived from an EMBL/GenBank/DDBJ whole genome shotgun (WGS) entry which is preliminary data.</text>
</comment>
<sequence length="125" mass="14658">MFQNLRVSALPVVDKSKRLKDVYSKFDVMHLAATRTYTNLDTPLELALNTIHDKETRQLATCKKSDQLFEIMDRFVTREVHRLIVVDDDYHIVGVLSMSDLMKFLVTTFEGELSRRTCNEKNFHY</sequence>
<dbReference type="GO" id="GO:0031588">
    <property type="term" value="C:nucleotide-activated protein kinase complex"/>
    <property type="evidence" value="ECO:0007669"/>
    <property type="project" value="TreeGrafter"/>
</dbReference>
<dbReference type="EMBL" id="CAJNOQ010001678">
    <property type="protein sequence ID" value="CAF0911742.1"/>
    <property type="molecule type" value="Genomic_DNA"/>
</dbReference>
<dbReference type="EMBL" id="CAJOBA010004542">
    <property type="protein sequence ID" value="CAF3716069.1"/>
    <property type="molecule type" value="Genomic_DNA"/>
</dbReference>
<evidence type="ECO:0000313" key="8">
    <source>
        <dbReference type="EMBL" id="CAF0940947.1"/>
    </source>
</evidence>
<dbReference type="GO" id="GO:0019901">
    <property type="term" value="F:protein kinase binding"/>
    <property type="evidence" value="ECO:0007669"/>
    <property type="project" value="TreeGrafter"/>
</dbReference>
<dbReference type="EMBL" id="CAJNOK010004537">
    <property type="protein sequence ID" value="CAF0940947.1"/>
    <property type="molecule type" value="Genomic_DNA"/>
</dbReference>
<dbReference type="SUPFAM" id="SSF54631">
    <property type="entry name" value="CBS-domain pair"/>
    <property type="match status" value="1"/>
</dbReference>
<comment type="similarity">
    <text evidence="1">Belongs to the 5'-AMP-activated protein kinase gamma subunit family.</text>
</comment>
<reference evidence="7" key="1">
    <citation type="submission" date="2021-02" db="EMBL/GenBank/DDBJ databases">
        <authorList>
            <person name="Nowell W R."/>
        </authorList>
    </citation>
    <scope>NUCLEOTIDE SEQUENCE</scope>
</reference>
<proteinExistence type="inferred from homology"/>
<protein>
    <recommendedName>
        <fullName evidence="6">CBS domain-containing protein</fullName>
    </recommendedName>
</protein>
<organism evidence="7 11">
    <name type="scientific">Didymodactylos carnosus</name>
    <dbReference type="NCBI Taxonomy" id="1234261"/>
    <lineage>
        <taxon>Eukaryota</taxon>
        <taxon>Metazoa</taxon>
        <taxon>Spiralia</taxon>
        <taxon>Gnathifera</taxon>
        <taxon>Rotifera</taxon>
        <taxon>Eurotatoria</taxon>
        <taxon>Bdelloidea</taxon>
        <taxon>Philodinida</taxon>
        <taxon>Philodinidae</taxon>
        <taxon>Didymodactylos</taxon>
    </lineage>
</organism>
<evidence type="ECO:0000259" key="6">
    <source>
        <dbReference type="PROSITE" id="PS51371"/>
    </source>
</evidence>
<dbReference type="Pfam" id="PF00571">
    <property type="entry name" value="CBS"/>
    <property type="match status" value="1"/>
</dbReference>
<evidence type="ECO:0000256" key="1">
    <source>
        <dbReference type="ARBA" id="ARBA00006750"/>
    </source>
</evidence>
<dbReference type="GO" id="GO:0016208">
    <property type="term" value="F:AMP binding"/>
    <property type="evidence" value="ECO:0007669"/>
    <property type="project" value="TreeGrafter"/>
</dbReference>
<dbReference type="SMART" id="SM00116">
    <property type="entry name" value="CBS"/>
    <property type="match status" value="1"/>
</dbReference>
<dbReference type="Proteomes" id="UP000677228">
    <property type="component" value="Unassembled WGS sequence"/>
</dbReference>
<evidence type="ECO:0000313" key="10">
    <source>
        <dbReference type="EMBL" id="CAF3716069.1"/>
    </source>
</evidence>
<accession>A0A814A9N2</accession>
<dbReference type="InterPro" id="IPR046342">
    <property type="entry name" value="CBS_dom_sf"/>
</dbReference>
<dbReference type="PANTHER" id="PTHR13780:SF35">
    <property type="entry name" value="LD22662P"/>
    <property type="match status" value="1"/>
</dbReference>
<evidence type="ECO:0000256" key="5">
    <source>
        <dbReference type="PROSITE-ProRule" id="PRU00703"/>
    </source>
</evidence>
<dbReference type="PANTHER" id="PTHR13780">
    <property type="entry name" value="AMP-ACTIVATED PROTEIN KINASE, GAMMA REGULATORY SUBUNIT"/>
    <property type="match status" value="1"/>
</dbReference>
<evidence type="ECO:0000256" key="4">
    <source>
        <dbReference type="ARBA" id="ARBA00025878"/>
    </source>
</evidence>